<feature type="repeat" description="TPR" evidence="3">
    <location>
        <begin position="399"/>
        <end position="432"/>
    </location>
</feature>
<sequence length="745" mass="84971">MKKRLLLFILVLGVCLFTSCGNFVKTNIYFSAAESAFDSGKYEDAIKYYDKVIEADSGNAMAYLGKGLALDALGKYEEALEFFDKAIEINKDLAKAYNAKGTTLASLERYEESLENFKKAAELKPKNSAYQNDVAYGLNNLGRFEEAIQYAEKALKLNPRSGVAYSNKGFALDALGKLDEAIECYDKAIELSPTYTNAYYNKSIAVFKMGKTEEAIELLDKVLEIDPDDLDAITSKGYCLNELGKYEKAIECFDTAIEKYPKDPYPYVCKATSLYYLGKYDNALEECNKAIKLEYTFPDSYIWKAKILVEKGDIEEARKSCDEFLAIAEDASVYDMKGQIYLHEYNYPEAIKLFDKAIEVDPSYEDSYINKIYCLYLQKNYKECIEFATKVQTIFPNSADIPWYIGDCYSIMMEPEKAIEYLKKAHELNPKDVGILTSIAWEYYSLEDYAKASEYAEKAAEISADDESVKYIREKLENQKLPEAEQIVEFVKNNYLYYDKIANFEALANEFKAKGEVGVKDICNFIESIRQKDDMFTFVIHGDDYDLLKYEESISQVTSQQLEPNIHYIKIKSFTASVSWEFKEIIDSIENPEEKVLVIDLRDNLGGLATSSADILDYLLPACTTSYIVYRDGYMYSYYSDAAQTKFKKILVLVNEYSASSSEILALGLKKHLNNVVIIGRPTVGKGVGQLVYENKSKKYMIYLVSFYWNVMEENILGKRIEPDVYVNSSSDAAYMNEVKRQAAR</sequence>
<dbReference type="PROSITE" id="PS50005">
    <property type="entry name" value="TPR"/>
    <property type="match status" value="9"/>
</dbReference>
<reference evidence="5 6" key="1">
    <citation type="submission" date="2017-09" db="EMBL/GenBank/DDBJ databases">
        <title>Evaluation of Pacific Biosciences Sequencing Technology to Finishing C. thermocellum Genome Sequences.</title>
        <authorList>
            <person name="Brown S."/>
        </authorList>
    </citation>
    <scope>NUCLEOTIDE SEQUENCE [LARGE SCALE GENOMIC DNA]</scope>
    <source>
        <strain evidence="5 6">AD2</strain>
    </source>
</reference>
<evidence type="ECO:0000256" key="2">
    <source>
        <dbReference type="ARBA" id="ARBA00022803"/>
    </source>
</evidence>
<evidence type="ECO:0000313" key="5">
    <source>
        <dbReference type="EMBL" id="PFH01547.1"/>
    </source>
</evidence>
<dbReference type="InterPro" id="IPR051685">
    <property type="entry name" value="Ycf3/AcsC/BcsC/TPR_MFPF"/>
</dbReference>
<dbReference type="Proteomes" id="UP000223596">
    <property type="component" value="Unassembled WGS sequence"/>
</dbReference>
<dbReference type="SUPFAM" id="SSF48452">
    <property type="entry name" value="TPR-like"/>
    <property type="match status" value="2"/>
</dbReference>
<dbReference type="InterPro" id="IPR005151">
    <property type="entry name" value="Tail-specific_protease"/>
</dbReference>
<dbReference type="InterPro" id="IPR056833">
    <property type="entry name" value="ARM_TT21_N"/>
</dbReference>
<dbReference type="PROSITE" id="PS51257">
    <property type="entry name" value="PROKAR_LIPOPROTEIN"/>
    <property type="match status" value="1"/>
</dbReference>
<evidence type="ECO:0000256" key="3">
    <source>
        <dbReference type="PROSITE-ProRule" id="PRU00339"/>
    </source>
</evidence>
<dbReference type="CDD" id="cd06567">
    <property type="entry name" value="Peptidase_S41"/>
    <property type="match status" value="1"/>
</dbReference>
<dbReference type="Gene3D" id="1.25.40.10">
    <property type="entry name" value="Tetratricopeptide repeat domain"/>
    <property type="match status" value="3"/>
</dbReference>
<dbReference type="SMART" id="SM00245">
    <property type="entry name" value="TSPc"/>
    <property type="match status" value="1"/>
</dbReference>
<dbReference type="InterPro" id="IPR011990">
    <property type="entry name" value="TPR-like_helical_dom_sf"/>
</dbReference>
<dbReference type="GO" id="GO:0006508">
    <property type="term" value="P:proteolysis"/>
    <property type="evidence" value="ECO:0007669"/>
    <property type="project" value="InterPro"/>
</dbReference>
<dbReference type="Pfam" id="PF03572">
    <property type="entry name" value="Peptidase_S41"/>
    <property type="match status" value="1"/>
</dbReference>
<feature type="repeat" description="TPR" evidence="3">
    <location>
        <begin position="60"/>
        <end position="93"/>
    </location>
</feature>
<feature type="repeat" description="TPR" evidence="3">
    <location>
        <begin position="94"/>
        <end position="127"/>
    </location>
</feature>
<evidence type="ECO:0000259" key="4">
    <source>
        <dbReference type="SMART" id="SM00245"/>
    </source>
</evidence>
<dbReference type="GO" id="GO:0008236">
    <property type="term" value="F:serine-type peptidase activity"/>
    <property type="evidence" value="ECO:0007669"/>
    <property type="project" value="InterPro"/>
</dbReference>
<feature type="domain" description="Tail specific protease" evidence="4">
    <location>
        <begin position="532"/>
        <end position="728"/>
    </location>
</feature>
<dbReference type="Pfam" id="PF12895">
    <property type="entry name" value="ANAPC3"/>
    <property type="match status" value="1"/>
</dbReference>
<evidence type="ECO:0000313" key="6">
    <source>
        <dbReference type="Proteomes" id="UP000223596"/>
    </source>
</evidence>
<organism evidence="5 6">
    <name type="scientific">Acetivibrio thermocellus AD2</name>
    <dbReference type="NCBI Taxonomy" id="1138384"/>
    <lineage>
        <taxon>Bacteria</taxon>
        <taxon>Bacillati</taxon>
        <taxon>Bacillota</taxon>
        <taxon>Clostridia</taxon>
        <taxon>Eubacteriales</taxon>
        <taxon>Oscillospiraceae</taxon>
        <taxon>Acetivibrio</taxon>
    </lineage>
</organism>
<dbReference type="Pfam" id="PF13181">
    <property type="entry name" value="TPR_8"/>
    <property type="match status" value="2"/>
</dbReference>
<feature type="repeat" description="TPR" evidence="3">
    <location>
        <begin position="128"/>
        <end position="161"/>
    </location>
</feature>
<feature type="repeat" description="TPR" evidence="3">
    <location>
        <begin position="230"/>
        <end position="263"/>
    </location>
</feature>
<keyword evidence="2 3" id="KW-0802">TPR repeat</keyword>
<accession>A0AB36TC12</accession>
<feature type="repeat" description="TPR" evidence="3">
    <location>
        <begin position="162"/>
        <end position="195"/>
    </location>
</feature>
<dbReference type="GeneID" id="35804546"/>
<dbReference type="RefSeq" id="WP_003512816.1">
    <property type="nucleotide sequence ID" value="NZ_CP013828.1"/>
</dbReference>
<dbReference type="Pfam" id="PF13432">
    <property type="entry name" value="TPR_16"/>
    <property type="match status" value="1"/>
</dbReference>
<dbReference type="SMART" id="SM00028">
    <property type="entry name" value="TPR"/>
    <property type="match status" value="12"/>
</dbReference>
<dbReference type="PANTHER" id="PTHR44943">
    <property type="entry name" value="CELLULOSE SYNTHASE OPERON PROTEIN C"/>
    <property type="match status" value="1"/>
</dbReference>
<dbReference type="EMBL" id="PDBW01000001">
    <property type="protein sequence ID" value="PFH01547.1"/>
    <property type="molecule type" value="Genomic_DNA"/>
</dbReference>
<dbReference type="Pfam" id="PF25062">
    <property type="entry name" value="ARM_TT21_N"/>
    <property type="match status" value="1"/>
</dbReference>
<dbReference type="InterPro" id="IPR019734">
    <property type="entry name" value="TPR_rpt"/>
</dbReference>
<feature type="repeat" description="TPR" evidence="3">
    <location>
        <begin position="26"/>
        <end position="59"/>
    </location>
</feature>
<protein>
    <submittedName>
        <fullName evidence="5">C-terminal peptidase prc</fullName>
    </submittedName>
</protein>
<keyword evidence="1" id="KW-0677">Repeat</keyword>
<dbReference type="SUPFAM" id="SSF52096">
    <property type="entry name" value="ClpP/crotonase"/>
    <property type="match status" value="1"/>
</dbReference>
<dbReference type="Gene3D" id="3.90.226.10">
    <property type="entry name" value="2-enoyl-CoA Hydratase, Chain A, domain 1"/>
    <property type="match status" value="1"/>
</dbReference>
<name>A0AB36TC12_ACETH</name>
<feature type="repeat" description="TPR" evidence="3">
    <location>
        <begin position="196"/>
        <end position="229"/>
    </location>
</feature>
<dbReference type="InterPro" id="IPR029045">
    <property type="entry name" value="ClpP/crotonase-like_dom_sf"/>
</dbReference>
<gene>
    <name evidence="5" type="ORF">M972_11281</name>
</gene>
<proteinExistence type="predicted"/>
<feature type="repeat" description="TPR" evidence="3">
    <location>
        <begin position="331"/>
        <end position="364"/>
    </location>
</feature>
<dbReference type="AlphaFoldDB" id="A0AB36TC12"/>
<dbReference type="PANTHER" id="PTHR44943:SF4">
    <property type="entry name" value="TPR REPEAT-CONTAINING PROTEIN MJ0798"/>
    <property type="match status" value="1"/>
</dbReference>
<dbReference type="PROSITE" id="PS50293">
    <property type="entry name" value="TPR_REGION"/>
    <property type="match status" value="5"/>
</dbReference>
<evidence type="ECO:0000256" key="1">
    <source>
        <dbReference type="ARBA" id="ARBA00022737"/>
    </source>
</evidence>
<comment type="caution">
    <text evidence="5">The sequence shown here is derived from an EMBL/GenBank/DDBJ whole genome shotgun (WGS) entry which is preliminary data.</text>
</comment>